<comment type="subcellular location">
    <subcellularLocation>
        <location evidence="1">Cytoplasm</location>
    </subcellularLocation>
</comment>
<evidence type="ECO:0000256" key="1">
    <source>
        <dbReference type="ARBA" id="ARBA00004496"/>
    </source>
</evidence>
<dbReference type="PANTHER" id="PTHR39585:SF1">
    <property type="entry name" value="FAD ASSEMBLY FACTOR SDHE"/>
    <property type="match status" value="1"/>
</dbReference>
<dbReference type="KEGG" id="tvr:TVD_08035"/>
<accession>A0A0G3G907</accession>
<dbReference type="Pfam" id="PF03937">
    <property type="entry name" value="Sdh5"/>
    <property type="match status" value="1"/>
</dbReference>
<dbReference type="PANTHER" id="PTHR39585">
    <property type="entry name" value="FAD ASSEMBLY FACTOR SDHE"/>
    <property type="match status" value="1"/>
</dbReference>
<evidence type="ECO:0000256" key="4">
    <source>
        <dbReference type="ARBA" id="ARBA00022490"/>
    </source>
</evidence>
<dbReference type="EMBL" id="CP011367">
    <property type="protein sequence ID" value="AKJ95311.1"/>
    <property type="molecule type" value="Genomic_DNA"/>
</dbReference>
<comment type="similarity">
    <text evidence="2">Belongs to the SdhE FAD assembly factor family.</text>
</comment>
<evidence type="ECO:0000313" key="6">
    <source>
        <dbReference type="EMBL" id="AKJ95311.1"/>
    </source>
</evidence>
<evidence type="ECO:0000256" key="2">
    <source>
        <dbReference type="ARBA" id="ARBA00008571"/>
    </source>
</evidence>
<dbReference type="AlphaFoldDB" id="A0A0G3G907"/>
<dbReference type="InterPro" id="IPR050531">
    <property type="entry name" value="SdhE_FAD_assembly_factor"/>
</dbReference>
<dbReference type="InterPro" id="IPR005631">
    <property type="entry name" value="SDH"/>
</dbReference>
<dbReference type="InterPro" id="IPR036714">
    <property type="entry name" value="SDH_sf"/>
</dbReference>
<organism evidence="6 7">
    <name type="scientific">Thioalkalivibrio versutus</name>
    <dbReference type="NCBI Taxonomy" id="106634"/>
    <lineage>
        <taxon>Bacteria</taxon>
        <taxon>Pseudomonadati</taxon>
        <taxon>Pseudomonadota</taxon>
        <taxon>Gammaproteobacteria</taxon>
        <taxon>Chromatiales</taxon>
        <taxon>Ectothiorhodospiraceae</taxon>
        <taxon>Thioalkalivibrio</taxon>
    </lineage>
</organism>
<dbReference type="PATRIC" id="fig|106634.4.peg.1638"/>
<evidence type="ECO:0000256" key="5">
    <source>
        <dbReference type="ARBA" id="ARBA00023186"/>
    </source>
</evidence>
<dbReference type="Gene3D" id="1.10.150.250">
    <property type="entry name" value="Flavinator of succinate dehydrogenase"/>
    <property type="match status" value="1"/>
</dbReference>
<name>A0A0G3G907_9GAMM</name>
<dbReference type="OrthoDB" id="9180899at2"/>
<reference evidence="6 7" key="1">
    <citation type="submission" date="2015-04" db="EMBL/GenBank/DDBJ databases">
        <title>Complete Sequence for the Genome of the Thioalkalivibrio versutus D301.</title>
        <authorList>
            <person name="Mu T."/>
            <person name="Zhou J."/>
            <person name="Xu X."/>
        </authorList>
    </citation>
    <scope>NUCLEOTIDE SEQUENCE [LARGE SCALE GENOMIC DNA]</scope>
    <source>
        <strain evidence="6 7">D301</strain>
    </source>
</reference>
<dbReference type="STRING" id="106634.TVD_08035"/>
<dbReference type="RefSeq" id="WP_018938539.1">
    <property type="nucleotide sequence ID" value="NZ_CP011367.1"/>
</dbReference>
<evidence type="ECO:0000256" key="3">
    <source>
        <dbReference type="ARBA" id="ARBA00019418"/>
    </source>
</evidence>
<sequence length="84" mass="9543">MEPDNRTRWRCRRGMLENDWLLGHFLAQGYAQLDQEGRDAFERLLDYPDNVLLDVVMGRQTTVDEGIARLVPAIRAATQASAPA</sequence>
<protein>
    <recommendedName>
        <fullName evidence="3">FAD assembly factor SdhE</fullName>
    </recommendedName>
</protein>
<dbReference type="GO" id="GO:0006105">
    <property type="term" value="P:succinate metabolic process"/>
    <property type="evidence" value="ECO:0007669"/>
    <property type="project" value="TreeGrafter"/>
</dbReference>
<proteinExistence type="inferred from homology"/>
<dbReference type="SUPFAM" id="SSF109910">
    <property type="entry name" value="YgfY-like"/>
    <property type="match status" value="1"/>
</dbReference>
<gene>
    <name evidence="6" type="ORF">TVD_08035</name>
</gene>
<evidence type="ECO:0000313" key="7">
    <source>
        <dbReference type="Proteomes" id="UP000064201"/>
    </source>
</evidence>
<keyword evidence="5" id="KW-0143">Chaperone</keyword>
<keyword evidence="4" id="KW-0963">Cytoplasm</keyword>
<dbReference type="GO" id="GO:0005737">
    <property type="term" value="C:cytoplasm"/>
    <property type="evidence" value="ECO:0007669"/>
    <property type="project" value="UniProtKB-SubCell"/>
</dbReference>
<dbReference type="Proteomes" id="UP000064201">
    <property type="component" value="Chromosome"/>
</dbReference>
<keyword evidence="7" id="KW-1185">Reference proteome</keyword>